<name>A0ABQ0C5E3_9PROT</name>
<dbReference type="Proteomes" id="UP001628193">
    <property type="component" value="Unassembled WGS sequence"/>
</dbReference>
<evidence type="ECO:0000313" key="2">
    <source>
        <dbReference type="Proteomes" id="UP001628193"/>
    </source>
</evidence>
<evidence type="ECO:0000313" key="1">
    <source>
        <dbReference type="EMBL" id="GAB0056107.1"/>
    </source>
</evidence>
<dbReference type="EMBL" id="BAAFGK010000002">
    <property type="protein sequence ID" value="GAB0056107.1"/>
    <property type="molecule type" value="Genomic_DNA"/>
</dbReference>
<protein>
    <submittedName>
        <fullName evidence="1">Uncharacterized protein</fullName>
    </submittedName>
</protein>
<gene>
    <name evidence="1" type="ORF">SIID45300_00411</name>
</gene>
<comment type="caution">
    <text evidence="1">The sequence shown here is derived from an EMBL/GenBank/DDBJ whole genome shotgun (WGS) entry which is preliminary data.</text>
</comment>
<accession>A0ABQ0C5E3</accession>
<organism evidence="1 2">
    <name type="scientific">Candidatus Magnetaquiglobus chichijimensis</name>
    <dbReference type="NCBI Taxonomy" id="3141448"/>
    <lineage>
        <taxon>Bacteria</taxon>
        <taxon>Pseudomonadati</taxon>
        <taxon>Pseudomonadota</taxon>
        <taxon>Magnetococcia</taxon>
        <taxon>Magnetococcales</taxon>
        <taxon>Candidatus Magnetaquicoccaceae</taxon>
        <taxon>Candidatus Magnetaquiglobus</taxon>
    </lineage>
</organism>
<sequence length="133" mass="15061">MNKSVVSELLHEPAVDNNDTHLWMAVMDRAVRDLVALERYRQDPAVMEDPVFRYDYRTLRKWFHSSSMEPGSFNWICSLVNIDPKWALNRLEERLKVCIGPSSGKKTVARGAISLPDDADDLDDDLDAIAAAA</sequence>
<dbReference type="RefSeq" id="WP_420903826.1">
    <property type="nucleotide sequence ID" value="NZ_BAAFGK010000002.1"/>
</dbReference>
<reference evidence="1 2" key="1">
    <citation type="submission" date="2024-09" db="EMBL/GenBank/DDBJ databases">
        <title>Draft genome sequence of Candidatus Magnetaquicoccaceae bacterium FCR-1.</title>
        <authorList>
            <person name="Shimoshige H."/>
            <person name="Shimamura S."/>
            <person name="Taoka A."/>
            <person name="Kobayashi H."/>
            <person name="Maekawa T."/>
        </authorList>
    </citation>
    <scope>NUCLEOTIDE SEQUENCE [LARGE SCALE GENOMIC DNA]</scope>
    <source>
        <strain evidence="1 2">FCR-1</strain>
    </source>
</reference>
<keyword evidence="2" id="KW-1185">Reference proteome</keyword>
<proteinExistence type="predicted"/>